<dbReference type="InterPro" id="IPR001128">
    <property type="entry name" value="Cyt_P450"/>
</dbReference>
<evidence type="ECO:0000256" key="8">
    <source>
        <dbReference type="RuleBase" id="RU000461"/>
    </source>
</evidence>
<dbReference type="VEuPathDB" id="FungiDB:BO70DRAFT_387057"/>
<accession>A0A317WAS2</accession>
<dbReference type="PANTHER" id="PTHR24305">
    <property type="entry name" value="CYTOCHROME P450"/>
    <property type="match status" value="1"/>
</dbReference>
<dbReference type="PANTHER" id="PTHR24305:SF166">
    <property type="entry name" value="CYTOCHROME P450 12A4, MITOCHONDRIAL-RELATED"/>
    <property type="match status" value="1"/>
</dbReference>
<dbReference type="PRINTS" id="PR00385">
    <property type="entry name" value="P450"/>
</dbReference>
<evidence type="ECO:0000313" key="10">
    <source>
        <dbReference type="Proteomes" id="UP000247233"/>
    </source>
</evidence>
<dbReference type="STRING" id="1448321.A0A317WAS2"/>
<reference evidence="9 10" key="1">
    <citation type="submission" date="2016-12" db="EMBL/GenBank/DDBJ databases">
        <title>The genomes of Aspergillus section Nigri reveals drivers in fungal speciation.</title>
        <authorList>
            <consortium name="DOE Joint Genome Institute"/>
            <person name="Vesth T.C."/>
            <person name="Nybo J."/>
            <person name="Theobald S."/>
            <person name="Brandl J."/>
            <person name="Frisvad J.C."/>
            <person name="Nielsen K.F."/>
            <person name="Lyhne E.K."/>
            <person name="Kogle M.E."/>
            <person name="Kuo A."/>
            <person name="Riley R."/>
            <person name="Clum A."/>
            <person name="Nolan M."/>
            <person name="Lipzen A."/>
            <person name="Salamov A."/>
            <person name="Henrissat B."/>
            <person name="Wiebenga A."/>
            <person name="De Vries R.P."/>
            <person name="Grigoriev I.V."/>
            <person name="Mortensen U.H."/>
            <person name="Andersen M.R."/>
            <person name="Baker S.E."/>
        </authorList>
    </citation>
    <scope>NUCLEOTIDE SEQUENCE [LARGE SCALE GENOMIC DNA]</scope>
    <source>
        <strain evidence="9 10">CBS 117.55</strain>
    </source>
</reference>
<keyword evidence="6 8" id="KW-0503">Monooxygenase</keyword>
<evidence type="ECO:0000256" key="1">
    <source>
        <dbReference type="ARBA" id="ARBA00001971"/>
    </source>
</evidence>
<dbReference type="Proteomes" id="UP000247233">
    <property type="component" value="Unassembled WGS sequence"/>
</dbReference>
<dbReference type="SUPFAM" id="SSF48264">
    <property type="entry name" value="Cytochrome P450"/>
    <property type="match status" value="1"/>
</dbReference>
<evidence type="ECO:0000256" key="6">
    <source>
        <dbReference type="ARBA" id="ARBA00023033"/>
    </source>
</evidence>
<dbReference type="GO" id="GO:0020037">
    <property type="term" value="F:heme binding"/>
    <property type="evidence" value="ECO:0007669"/>
    <property type="project" value="InterPro"/>
</dbReference>
<dbReference type="CDD" id="cd11059">
    <property type="entry name" value="CYP_fungal"/>
    <property type="match status" value="1"/>
</dbReference>
<dbReference type="GO" id="GO:0005506">
    <property type="term" value="F:iron ion binding"/>
    <property type="evidence" value="ECO:0007669"/>
    <property type="project" value="InterPro"/>
</dbReference>
<name>A0A317WAS2_9EURO</name>
<gene>
    <name evidence="9" type="ORF">BO70DRAFT_387057</name>
</gene>
<dbReference type="GO" id="GO:0004497">
    <property type="term" value="F:monooxygenase activity"/>
    <property type="evidence" value="ECO:0007669"/>
    <property type="project" value="UniProtKB-KW"/>
</dbReference>
<dbReference type="RefSeq" id="XP_025399615.1">
    <property type="nucleotide sequence ID" value="XM_025545875.1"/>
</dbReference>
<evidence type="ECO:0000256" key="4">
    <source>
        <dbReference type="ARBA" id="ARBA00023002"/>
    </source>
</evidence>
<keyword evidence="3 7" id="KW-0479">Metal-binding</keyword>
<keyword evidence="7 8" id="KW-0349">Heme</keyword>
<protein>
    <submittedName>
        <fullName evidence="9">Cytochrome P450</fullName>
    </submittedName>
</protein>
<sequence length="524" mass="58975">MAVSAFTALAASLCILLLSYRAIIYPVFLSPLSKIPNAHWSAPISPAWIIWKRFKAQNNRTIQSAHENLGPIVRLSPSEVSVNCVDKGIKTIYTGGFEKHEWYPRVFGSFGTVSMFTMTGNKTHSARKRMLSNIYSKSYLQSSPHMHLISEAIILDRLLPILHEAVTSNTPIDMFDLNQGLTMDFVSAYLYGLANGSNFLQDSAFRRKMLSLYQSRKPFEFYHQEVPDLLSWTKRLGLRLIPKWCDQANEILDAWGLQFCDKADECLASTDPAIEPMVYKHLKQSISKPKDNSNSKEPPADQRLEIACELYDHLTAGHETSAVALTYLMWRLSQQPSLQTSLRTELLTLSPSLVYPRPDSSSRALPSPKSIDSLPLLDAIITETLRLHAPIPGIQPRVTPSPSCSLVGVDNIPSNTRVSAQAYSLHRNPEVYPEPETWEPRRWLKEGNEPGELEERRRWFWAFGSGGRMCVGSNLALQEMKLAVAAIYTNFTTSIVDDEDIEAIDAYTVKPRGEKLVLRFEAAV</sequence>
<dbReference type="Gene3D" id="1.10.630.10">
    <property type="entry name" value="Cytochrome P450"/>
    <property type="match status" value="1"/>
</dbReference>
<dbReference type="InterPro" id="IPR050121">
    <property type="entry name" value="Cytochrome_P450_monoxygenase"/>
</dbReference>
<dbReference type="EMBL" id="MSFL01000011">
    <property type="protein sequence ID" value="PWY82901.1"/>
    <property type="molecule type" value="Genomic_DNA"/>
</dbReference>
<dbReference type="GO" id="GO:0016705">
    <property type="term" value="F:oxidoreductase activity, acting on paired donors, with incorporation or reduction of molecular oxygen"/>
    <property type="evidence" value="ECO:0007669"/>
    <property type="project" value="InterPro"/>
</dbReference>
<comment type="cofactor">
    <cofactor evidence="1 7">
        <name>heme</name>
        <dbReference type="ChEBI" id="CHEBI:30413"/>
    </cofactor>
</comment>
<keyword evidence="5 7" id="KW-0408">Iron</keyword>
<dbReference type="InterPro" id="IPR017972">
    <property type="entry name" value="Cyt_P450_CS"/>
</dbReference>
<keyword evidence="10" id="KW-1185">Reference proteome</keyword>
<dbReference type="AlphaFoldDB" id="A0A317WAS2"/>
<dbReference type="InterPro" id="IPR002403">
    <property type="entry name" value="Cyt_P450_E_grp-IV"/>
</dbReference>
<dbReference type="Pfam" id="PF00067">
    <property type="entry name" value="p450"/>
    <property type="match status" value="1"/>
</dbReference>
<evidence type="ECO:0000256" key="5">
    <source>
        <dbReference type="ARBA" id="ARBA00023004"/>
    </source>
</evidence>
<comment type="similarity">
    <text evidence="2 8">Belongs to the cytochrome P450 family.</text>
</comment>
<evidence type="ECO:0000256" key="2">
    <source>
        <dbReference type="ARBA" id="ARBA00010617"/>
    </source>
</evidence>
<dbReference type="PRINTS" id="PR00465">
    <property type="entry name" value="EP450IV"/>
</dbReference>
<dbReference type="FunFam" id="1.10.630.10:FF:000115">
    <property type="entry name" value="Cytochrome P450 monooxygenase, putative"/>
    <property type="match status" value="1"/>
</dbReference>
<proteinExistence type="inferred from homology"/>
<comment type="caution">
    <text evidence="9">The sequence shown here is derived from an EMBL/GenBank/DDBJ whole genome shotgun (WGS) entry which is preliminary data.</text>
</comment>
<evidence type="ECO:0000256" key="7">
    <source>
        <dbReference type="PIRSR" id="PIRSR602403-1"/>
    </source>
</evidence>
<evidence type="ECO:0000313" key="9">
    <source>
        <dbReference type="EMBL" id="PWY82901.1"/>
    </source>
</evidence>
<feature type="binding site" description="axial binding residue" evidence="7">
    <location>
        <position position="470"/>
    </location>
    <ligand>
        <name>heme</name>
        <dbReference type="ChEBI" id="CHEBI:30413"/>
    </ligand>
    <ligandPart>
        <name>Fe</name>
        <dbReference type="ChEBI" id="CHEBI:18248"/>
    </ligandPart>
</feature>
<keyword evidence="4 8" id="KW-0560">Oxidoreductase</keyword>
<dbReference type="InterPro" id="IPR036396">
    <property type="entry name" value="Cyt_P450_sf"/>
</dbReference>
<organism evidence="9 10">
    <name type="scientific">Aspergillus heteromorphus CBS 117.55</name>
    <dbReference type="NCBI Taxonomy" id="1448321"/>
    <lineage>
        <taxon>Eukaryota</taxon>
        <taxon>Fungi</taxon>
        <taxon>Dikarya</taxon>
        <taxon>Ascomycota</taxon>
        <taxon>Pezizomycotina</taxon>
        <taxon>Eurotiomycetes</taxon>
        <taxon>Eurotiomycetidae</taxon>
        <taxon>Eurotiales</taxon>
        <taxon>Aspergillaceae</taxon>
        <taxon>Aspergillus</taxon>
        <taxon>Aspergillus subgen. Circumdati</taxon>
    </lineage>
</organism>
<dbReference type="OrthoDB" id="1470350at2759"/>
<dbReference type="GeneID" id="37068112"/>
<dbReference type="PROSITE" id="PS00086">
    <property type="entry name" value="CYTOCHROME_P450"/>
    <property type="match status" value="1"/>
</dbReference>
<evidence type="ECO:0000256" key="3">
    <source>
        <dbReference type="ARBA" id="ARBA00022723"/>
    </source>
</evidence>